<protein>
    <submittedName>
        <fullName evidence="1">Uncharacterized protein</fullName>
    </submittedName>
</protein>
<gene>
    <name evidence="1" type="ORF">Pmgp_02608</name>
</gene>
<dbReference type="EMBL" id="QFFZ01000032">
    <property type="protein sequence ID" value="TEB10104.1"/>
    <property type="molecule type" value="Genomic_DNA"/>
</dbReference>
<accession>A0A4Y7RM80</accession>
<comment type="caution">
    <text evidence="1">The sequence shown here is derived from an EMBL/GenBank/DDBJ whole genome shotgun (WGS) entry which is preliminary data.</text>
</comment>
<organism evidence="1 2">
    <name type="scientific">Pelotomaculum propionicicum</name>
    <dbReference type="NCBI Taxonomy" id="258475"/>
    <lineage>
        <taxon>Bacteria</taxon>
        <taxon>Bacillati</taxon>
        <taxon>Bacillota</taxon>
        <taxon>Clostridia</taxon>
        <taxon>Eubacteriales</taxon>
        <taxon>Desulfotomaculaceae</taxon>
        <taxon>Pelotomaculum</taxon>
    </lineage>
</organism>
<reference evidence="1 2" key="1">
    <citation type="journal article" date="2018" name="Environ. Microbiol.">
        <title>Novel energy conservation strategies and behaviour of Pelotomaculum schinkii driving syntrophic propionate catabolism.</title>
        <authorList>
            <person name="Hidalgo-Ahumada C.A.P."/>
            <person name="Nobu M.K."/>
            <person name="Narihiro T."/>
            <person name="Tamaki H."/>
            <person name="Liu W.T."/>
            <person name="Kamagata Y."/>
            <person name="Stams A.J.M."/>
            <person name="Imachi H."/>
            <person name="Sousa D.Z."/>
        </authorList>
    </citation>
    <scope>NUCLEOTIDE SEQUENCE [LARGE SCALE GENOMIC DNA]</scope>
    <source>
        <strain evidence="1 2">MGP</strain>
    </source>
</reference>
<dbReference type="AlphaFoldDB" id="A0A4Y7RM80"/>
<evidence type="ECO:0000313" key="2">
    <source>
        <dbReference type="Proteomes" id="UP000297597"/>
    </source>
</evidence>
<proteinExistence type="predicted"/>
<dbReference type="Proteomes" id="UP000297597">
    <property type="component" value="Unassembled WGS sequence"/>
</dbReference>
<evidence type="ECO:0000313" key="1">
    <source>
        <dbReference type="EMBL" id="TEB10104.1"/>
    </source>
</evidence>
<name>A0A4Y7RM80_9FIRM</name>
<sequence>MSITGQSFSWSEIVGSISIEQGALEPDVGVVGANGALCD</sequence>
<keyword evidence="2" id="KW-1185">Reference proteome</keyword>